<accession>A0A562M3J1</accession>
<dbReference type="PANTHER" id="PTHR34473">
    <property type="entry name" value="UPF0699 TRANSMEMBRANE PROTEIN YDBS"/>
    <property type="match status" value="1"/>
</dbReference>
<feature type="compositionally biased region" description="Polar residues" evidence="1">
    <location>
        <begin position="1"/>
        <end position="11"/>
    </location>
</feature>
<gene>
    <name evidence="4" type="ORF">IP93_00438</name>
</gene>
<dbReference type="RefSeq" id="WP_144811445.1">
    <property type="nucleotide sequence ID" value="NZ_VLKP01000001.1"/>
</dbReference>
<evidence type="ECO:0000256" key="1">
    <source>
        <dbReference type="SAM" id="MobiDB-lite"/>
    </source>
</evidence>
<feature type="transmembrane region" description="Helical" evidence="2">
    <location>
        <begin position="28"/>
        <end position="53"/>
    </location>
</feature>
<dbReference type="OrthoDB" id="1750577at2"/>
<organism evidence="4 5">
    <name type="scientific">Aerolutibacter ruishenii</name>
    <dbReference type="NCBI Taxonomy" id="686800"/>
    <lineage>
        <taxon>Bacteria</taxon>
        <taxon>Pseudomonadati</taxon>
        <taxon>Pseudomonadota</taxon>
        <taxon>Gammaproteobacteria</taxon>
        <taxon>Lysobacterales</taxon>
        <taxon>Lysobacteraceae</taxon>
        <taxon>Aerolutibacter</taxon>
    </lineage>
</organism>
<keyword evidence="2" id="KW-0472">Membrane</keyword>
<sequence>MRGTHESTASTEGADPDWRPLPPRARGLMALNGALQLAIPGAVLGFVLGNVLASGLDLPMAWSGRVTGVVLPLLAAAGLGAWLGLRRHRHTHWRHDAQGLALRRGRLWWRETRVPATRVQHLDVTRGPLQRSRDLATLVVHTAGTQHSTLKLANLDAGDAERLRDALGRQIDHDDDA</sequence>
<feature type="transmembrane region" description="Helical" evidence="2">
    <location>
        <begin position="65"/>
        <end position="85"/>
    </location>
</feature>
<evidence type="ECO:0000313" key="4">
    <source>
        <dbReference type="EMBL" id="TWI14440.1"/>
    </source>
</evidence>
<name>A0A562M3J1_9GAMM</name>
<dbReference type="PANTHER" id="PTHR34473:SF3">
    <property type="entry name" value="TRANSMEMBRANE PROTEIN-RELATED"/>
    <property type="match status" value="1"/>
</dbReference>
<dbReference type="EMBL" id="VLKP01000001">
    <property type="protein sequence ID" value="TWI14440.1"/>
    <property type="molecule type" value="Genomic_DNA"/>
</dbReference>
<reference evidence="4 5" key="1">
    <citation type="journal article" date="2015" name="Stand. Genomic Sci.">
        <title>Genomic Encyclopedia of Bacterial and Archaeal Type Strains, Phase III: the genomes of soil and plant-associated and newly described type strains.</title>
        <authorList>
            <person name="Whitman W.B."/>
            <person name="Woyke T."/>
            <person name="Klenk H.P."/>
            <person name="Zhou Y."/>
            <person name="Lilburn T.G."/>
            <person name="Beck B.J."/>
            <person name="De Vos P."/>
            <person name="Vandamme P."/>
            <person name="Eisen J.A."/>
            <person name="Garrity G."/>
            <person name="Hugenholtz P."/>
            <person name="Kyrpides N.C."/>
        </authorList>
    </citation>
    <scope>NUCLEOTIDE SEQUENCE [LARGE SCALE GENOMIC DNA]</scope>
    <source>
        <strain evidence="4 5">CGMCC 1.10136</strain>
    </source>
</reference>
<proteinExistence type="predicted"/>
<evidence type="ECO:0000259" key="3">
    <source>
        <dbReference type="Pfam" id="PF03703"/>
    </source>
</evidence>
<protein>
    <recommendedName>
        <fullName evidence="3">YdbS-like PH domain-containing protein</fullName>
    </recommendedName>
</protein>
<keyword evidence="2" id="KW-0812">Transmembrane</keyword>
<dbReference type="InterPro" id="IPR005182">
    <property type="entry name" value="YdbS-like_PH"/>
</dbReference>
<dbReference type="Pfam" id="PF03703">
    <property type="entry name" value="bPH_2"/>
    <property type="match status" value="1"/>
</dbReference>
<evidence type="ECO:0000256" key="2">
    <source>
        <dbReference type="SAM" id="Phobius"/>
    </source>
</evidence>
<dbReference type="Proteomes" id="UP000316471">
    <property type="component" value="Unassembled WGS sequence"/>
</dbReference>
<comment type="caution">
    <text evidence="4">The sequence shown here is derived from an EMBL/GenBank/DDBJ whole genome shotgun (WGS) entry which is preliminary data.</text>
</comment>
<feature type="region of interest" description="Disordered" evidence="1">
    <location>
        <begin position="1"/>
        <end position="21"/>
    </location>
</feature>
<evidence type="ECO:0000313" key="5">
    <source>
        <dbReference type="Proteomes" id="UP000316471"/>
    </source>
</evidence>
<keyword evidence="2" id="KW-1133">Transmembrane helix</keyword>
<feature type="domain" description="YdbS-like PH" evidence="3">
    <location>
        <begin position="89"/>
        <end position="166"/>
    </location>
</feature>
<keyword evidence="5" id="KW-1185">Reference proteome</keyword>
<dbReference type="AlphaFoldDB" id="A0A562M3J1"/>